<organism evidence="1 2">
    <name type="scientific">Williamwhitmania taraxaci</name>
    <dbReference type="NCBI Taxonomy" id="1640674"/>
    <lineage>
        <taxon>Bacteria</taxon>
        <taxon>Pseudomonadati</taxon>
        <taxon>Bacteroidota</taxon>
        <taxon>Bacteroidia</taxon>
        <taxon>Bacteroidales</taxon>
        <taxon>Williamwhitmaniaceae</taxon>
        <taxon>Williamwhitmania</taxon>
    </lineage>
</organism>
<dbReference type="InterPro" id="IPR007152">
    <property type="entry name" value="DUF354"/>
</dbReference>
<reference evidence="1 2" key="1">
    <citation type="submission" date="2016-09" db="EMBL/GenBank/DDBJ databases">
        <authorList>
            <person name="Capua I."/>
            <person name="De Benedictis P."/>
            <person name="Joannis T."/>
            <person name="Lombin L.H."/>
            <person name="Cattoli G."/>
        </authorList>
    </citation>
    <scope>NUCLEOTIDE SEQUENCE [LARGE SCALE GENOMIC DNA]</scope>
    <source>
        <strain evidence="1 2">A7P-90m</strain>
    </source>
</reference>
<dbReference type="OrthoDB" id="7058268at2"/>
<dbReference type="SUPFAM" id="SSF53756">
    <property type="entry name" value="UDP-Glycosyltransferase/glycogen phosphorylase"/>
    <property type="match status" value="1"/>
</dbReference>
<dbReference type="STRING" id="1640674.SAMN05216323_100152"/>
<dbReference type="Pfam" id="PF04007">
    <property type="entry name" value="DUF354"/>
    <property type="match status" value="1"/>
</dbReference>
<sequence>MNILFDIGHPAHVHLYRYAISKLKANGHKVIVTVKEIPSAIDLLNKYEIPYVSLGKKFDHILLKGLTQLKYNFNLYHIVRREKIDIAIGSSITITHVSRITRMCSIVLDDDDANAVVLFSKLAHPFAHSILSPAALKHDRLRIKDVTYKGTHELFYLHPNYFSPDPHVLEELGINQSDKFFVLRFVAVKAYHDLGQMGLTTAQKLQIVETLKPFGRVLITTEREIEPELAEYALKISPEQIHHLLYYATLYVGDSQTMTSEAAILGTPALKCNSFAHKLSVPNMLETQYNLCYAFQPDEFEQMIQKMKDLLANPDLKKSWEIKRRQFLDESIDPTEFLTWFIEKWPNSANVLKENGDYANRF</sequence>
<dbReference type="PANTHER" id="PTHR39662:SF1">
    <property type="entry name" value="DUF354 DOMAIN-CONTAINING PROTEIN"/>
    <property type="match status" value="1"/>
</dbReference>
<evidence type="ECO:0000313" key="1">
    <source>
        <dbReference type="EMBL" id="SDB81279.1"/>
    </source>
</evidence>
<dbReference type="EMBL" id="FMYP01000001">
    <property type="protein sequence ID" value="SDB81279.1"/>
    <property type="molecule type" value="Genomic_DNA"/>
</dbReference>
<accession>A0A1G6GHB0</accession>
<dbReference type="Proteomes" id="UP000199452">
    <property type="component" value="Unassembled WGS sequence"/>
</dbReference>
<name>A0A1G6GHB0_9BACT</name>
<keyword evidence="2" id="KW-1185">Reference proteome</keyword>
<gene>
    <name evidence="1" type="ORF">SAMN05216323_100152</name>
</gene>
<dbReference type="RefSeq" id="WP_092433993.1">
    <property type="nucleotide sequence ID" value="NZ_FMYP01000001.1"/>
</dbReference>
<protein>
    <recommendedName>
        <fullName evidence="3">DUF354 domain-containing protein</fullName>
    </recommendedName>
</protein>
<evidence type="ECO:0000313" key="2">
    <source>
        <dbReference type="Proteomes" id="UP000199452"/>
    </source>
</evidence>
<proteinExistence type="predicted"/>
<dbReference type="AlphaFoldDB" id="A0A1G6GHB0"/>
<dbReference type="PIRSF" id="PIRSF005357">
    <property type="entry name" value="UCP005357"/>
    <property type="match status" value="1"/>
</dbReference>
<evidence type="ECO:0008006" key="3">
    <source>
        <dbReference type="Google" id="ProtNLM"/>
    </source>
</evidence>
<dbReference type="PANTHER" id="PTHR39662">
    <property type="entry name" value="DUF354 DOMAIN-CONTAINING PROTEIN-RELATED"/>
    <property type="match status" value="1"/>
</dbReference>